<evidence type="ECO:0000313" key="2">
    <source>
        <dbReference type="Proteomes" id="UP000078354"/>
    </source>
</evidence>
<reference evidence="1 2" key="1">
    <citation type="journal article" date="2018" name="Syst. Appl. Microbiol.">
        <title>Pseudomonas silesiensis sp. nov. strain A3T isolated from a biological pesticide sewage treatment plant and analysis of the complete genome sequence.</title>
        <authorList>
            <person name="Kaminski M.A."/>
            <person name="Furmanczyk E.M."/>
            <person name="Sobczak A."/>
            <person name="Dziembowski A."/>
            <person name="Lipinski L."/>
        </authorList>
    </citation>
    <scope>NUCLEOTIDE SEQUENCE [LARGE SCALE GENOMIC DNA]</scope>
    <source>
        <strain evidence="1 2">A3</strain>
    </source>
</reference>
<dbReference type="Proteomes" id="UP000078354">
    <property type="component" value="Chromosome"/>
</dbReference>
<sequence>MSSKKKQQNAADLNVLYKNGQAYFIFNEEEILLEPVQGRISGTLHDYRATEESKTDVSLTKLLFSQWTHNQQRNFMLIAAERAEVTGIALRMVGGDLVTGTPYRISDEITDVGALIEVKGKVIPGNCILEGVLTVLSANEYSIDGYFDFSYTNLQGEREIYFKCNAFSINLQASES</sequence>
<gene>
    <name evidence="1" type="ORF">PMA3_05435</name>
</gene>
<dbReference type="KEGG" id="psil:PMA3_05435"/>
<dbReference type="AlphaFoldDB" id="A0A191YPE2"/>
<organism evidence="1 2">
    <name type="scientific">Pseudomonas silesiensis</name>
    <dbReference type="NCBI Taxonomy" id="1853130"/>
    <lineage>
        <taxon>Bacteria</taxon>
        <taxon>Pseudomonadati</taxon>
        <taxon>Pseudomonadota</taxon>
        <taxon>Gammaproteobacteria</taxon>
        <taxon>Pseudomonadales</taxon>
        <taxon>Pseudomonadaceae</taxon>
        <taxon>Pseudomonas</taxon>
    </lineage>
</organism>
<dbReference type="RefSeq" id="WP_064676209.1">
    <property type="nucleotide sequence ID" value="NZ_CP014870.1"/>
</dbReference>
<protein>
    <submittedName>
        <fullName evidence="1">Uncharacterized protein</fullName>
    </submittedName>
</protein>
<name>A0A191YPE2_9PSED</name>
<proteinExistence type="predicted"/>
<accession>A0A191YPE2</accession>
<keyword evidence="2" id="KW-1185">Reference proteome</keyword>
<dbReference type="EMBL" id="CP014870">
    <property type="protein sequence ID" value="ANJ54639.1"/>
    <property type="molecule type" value="Genomic_DNA"/>
</dbReference>
<evidence type="ECO:0000313" key="1">
    <source>
        <dbReference type="EMBL" id="ANJ54639.1"/>
    </source>
</evidence>